<keyword evidence="1" id="KW-0645">Protease</keyword>
<sequence length="185" mass="20837">MSLKKINYYQPNDFYALSRFQSDFLKHLQKKCKKNQPLVLICIGSDRATGDCLGPLVGQSLMDFPVYSVYGTLQFPVHAKNLDKTMELIYKFHKNPFIIAIDSCLGYADHVGYITLSSMPLCPGRGVSKHLPPIGDISITGIVDRFSESSHETIQTTRLQTVFYLASFIAKGIQIPKFQVSYPHL</sequence>
<proteinExistence type="predicted"/>
<organism evidence="1 2">
    <name type="scientific">Anaerostipes amylophilus</name>
    <dbReference type="NCBI Taxonomy" id="2981779"/>
    <lineage>
        <taxon>Bacteria</taxon>
        <taxon>Bacillati</taxon>
        <taxon>Bacillota</taxon>
        <taxon>Clostridia</taxon>
        <taxon>Lachnospirales</taxon>
        <taxon>Lachnospiraceae</taxon>
        <taxon>Anaerostipes</taxon>
    </lineage>
</organism>
<dbReference type="InterPro" id="IPR009665">
    <property type="entry name" value="YyaC"/>
</dbReference>
<dbReference type="SUPFAM" id="SSF53163">
    <property type="entry name" value="HybD-like"/>
    <property type="match status" value="1"/>
</dbReference>
<name>A0ABV1IX19_9FIRM</name>
<keyword evidence="2" id="KW-1185">Reference proteome</keyword>
<dbReference type="GO" id="GO:0008233">
    <property type="term" value="F:peptidase activity"/>
    <property type="evidence" value="ECO:0007669"/>
    <property type="project" value="UniProtKB-KW"/>
</dbReference>
<gene>
    <name evidence="1" type="primary">yyaC</name>
    <name evidence="1" type="ORF">AAAU51_11280</name>
</gene>
<protein>
    <submittedName>
        <fullName evidence="1">Spore protease YyaC</fullName>
    </submittedName>
</protein>
<reference evidence="1 2" key="1">
    <citation type="submission" date="2024-04" db="EMBL/GenBank/DDBJ databases">
        <title>Human intestinal bacterial collection.</title>
        <authorList>
            <person name="Pauvert C."/>
            <person name="Hitch T.C.A."/>
            <person name="Clavel T."/>
        </authorList>
    </citation>
    <scope>NUCLEOTIDE SEQUENCE [LARGE SCALE GENOMIC DNA]</scope>
    <source>
        <strain evidence="1 2">CLA-AA-H249</strain>
    </source>
</reference>
<dbReference type="RefSeq" id="WP_022374657.1">
    <property type="nucleotide sequence ID" value="NZ_JAOQJG010000009.1"/>
</dbReference>
<accession>A0ABV1IX19</accession>
<keyword evidence="1" id="KW-0378">Hydrolase</keyword>
<dbReference type="Pfam" id="PF06866">
    <property type="entry name" value="DUF1256"/>
    <property type="match status" value="1"/>
</dbReference>
<evidence type="ECO:0000313" key="2">
    <source>
        <dbReference type="Proteomes" id="UP001482154"/>
    </source>
</evidence>
<evidence type="ECO:0000313" key="1">
    <source>
        <dbReference type="EMBL" id="MEQ2711750.1"/>
    </source>
</evidence>
<comment type="caution">
    <text evidence="1">The sequence shown here is derived from an EMBL/GenBank/DDBJ whole genome shotgun (WGS) entry which is preliminary data.</text>
</comment>
<dbReference type="GO" id="GO:0006508">
    <property type="term" value="P:proteolysis"/>
    <property type="evidence" value="ECO:0007669"/>
    <property type="project" value="UniProtKB-KW"/>
</dbReference>
<dbReference type="InterPro" id="IPR023430">
    <property type="entry name" value="Pept_HybD-like_dom_sf"/>
</dbReference>
<dbReference type="NCBIfam" id="TIGR02841">
    <property type="entry name" value="spore_YyaC"/>
    <property type="match status" value="1"/>
</dbReference>
<dbReference type="Proteomes" id="UP001482154">
    <property type="component" value="Unassembled WGS sequence"/>
</dbReference>
<dbReference type="EMBL" id="JBBNIN010000018">
    <property type="protein sequence ID" value="MEQ2711750.1"/>
    <property type="molecule type" value="Genomic_DNA"/>
</dbReference>